<keyword evidence="2" id="KW-1133">Transmembrane helix</keyword>
<dbReference type="InParanoid" id="W7X4U8"/>
<keyword evidence="1" id="KW-0175">Coiled coil</keyword>
<evidence type="ECO:0000256" key="2">
    <source>
        <dbReference type="SAM" id="Phobius"/>
    </source>
</evidence>
<evidence type="ECO:0000313" key="4">
    <source>
        <dbReference type="Proteomes" id="UP000009168"/>
    </source>
</evidence>
<dbReference type="EMBL" id="GG662700">
    <property type="protein sequence ID" value="EWS74350.1"/>
    <property type="molecule type" value="Genomic_DNA"/>
</dbReference>
<gene>
    <name evidence="3" type="ORF">TTHERM_000817290</name>
</gene>
<dbReference type="RefSeq" id="XP_012653110.1">
    <property type="nucleotide sequence ID" value="XM_012797656.1"/>
</dbReference>
<dbReference type="KEGG" id="tet:TTHERM_000817290"/>
<feature type="coiled-coil region" evidence="1">
    <location>
        <begin position="399"/>
        <end position="433"/>
    </location>
</feature>
<evidence type="ECO:0000313" key="3">
    <source>
        <dbReference type="EMBL" id="EWS74350.1"/>
    </source>
</evidence>
<dbReference type="AlphaFoldDB" id="W7X4U8"/>
<proteinExistence type="predicted"/>
<keyword evidence="4" id="KW-1185">Reference proteome</keyword>
<keyword evidence="2" id="KW-0472">Membrane</keyword>
<feature type="transmembrane region" description="Helical" evidence="2">
    <location>
        <begin position="188"/>
        <end position="207"/>
    </location>
</feature>
<name>W7X4U8_TETTS</name>
<keyword evidence="2 3" id="KW-0812">Transmembrane</keyword>
<feature type="transmembrane region" description="Helical" evidence="2">
    <location>
        <begin position="28"/>
        <end position="45"/>
    </location>
</feature>
<evidence type="ECO:0000256" key="1">
    <source>
        <dbReference type="SAM" id="Coils"/>
    </source>
</evidence>
<accession>W7X4U8</accession>
<dbReference type="GeneID" id="24440792"/>
<feature type="transmembrane region" description="Helical" evidence="2">
    <location>
        <begin position="164"/>
        <end position="181"/>
    </location>
</feature>
<protein>
    <submittedName>
        <fullName evidence="3">Transmembrane protein, putative</fullName>
    </submittedName>
</protein>
<dbReference type="Proteomes" id="UP000009168">
    <property type="component" value="Unassembled WGS sequence"/>
</dbReference>
<sequence length="585" mass="70459">MKNKFGLALFVKANQLNCLLFFLNKEELYSYWQIAFHIAICFLSIKRAKNILNLKGAEYYLVFALEILQIEDFYFLIRYNKYKVYFNQNDSEEWFYRQICLLDSQHLYFLLMLTQQFNINEKMDCFQAFISILSFVYLDCFLQLKAVFTKIKAQECIELISPRYVIYPTIQAFIFYAFYLNTLQYSKIISFFIFLFLLIITLIQIVQVQNKYQLRFNNLFNIIYPFFKLYSYVSVDLLEVFSRKSVNNRIHLILQLNQFKQYVFLIASVLMLTFFKIEHSSDSEQKDIIYTILNTIQIILTLANLKKQFTQKSIIYISSLQQLKLYKMNYNNNKLQDTKIIVLNSQLPDLIIFKCLFRKFQGCQIISTNNKFRRKNLDQFQFQKVQIILDLDLKTQNKLTQIIQKRNEYKQQYQNFDQQYKNLDQQRQNLLQQELTKMQKMILEEQILKQMLDIRKQIDLQQKELIQKTQRQLNGIVFSDYEQVIQAANKKVLKQIISVKFSILDFLTFLNLSSILTNQNLMVKITEKKIVNAKFERFLVLTHLNEQFCKLYYNVIMIQNIVFNQNLIQHLQLNPKLVFSDLFYD</sequence>
<reference evidence="4" key="1">
    <citation type="journal article" date="2006" name="PLoS Biol.">
        <title>Macronuclear genome sequence of the ciliate Tetrahymena thermophila, a model eukaryote.</title>
        <authorList>
            <person name="Eisen J.A."/>
            <person name="Coyne R.S."/>
            <person name="Wu M."/>
            <person name="Wu D."/>
            <person name="Thiagarajan M."/>
            <person name="Wortman J.R."/>
            <person name="Badger J.H."/>
            <person name="Ren Q."/>
            <person name="Amedeo P."/>
            <person name="Jones K.M."/>
            <person name="Tallon L.J."/>
            <person name="Delcher A.L."/>
            <person name="Salzberg S.L."/>
            <person name="Silva J.C."/>
            <person name="Haas B.J."/>
            <person name="Majoros W.H."/>
            <person name="Farzad M."/>
            <person name="Carlton J.M."/>
            <person name="Smith R.K. Jr."/>
            <person name="Garg J."/>
            <person name="Pearlman R.E."/>
            <person name="Karrer K.M."/>
            <person name="Sun L."/>
            <person name="Manning G."/>
            <person name="Elde N.C."/>
            <person name="Turkewitz A.P."/>
            <person name="Asai D.J."/>
            <person name="Wilkes D.E."/>
            <person name="Wang Y."/>
            <person name="Cai H."/>
            <person name="Collins K."/>
            <person name="Stewart B.A."/>
            <person name="Lee S.R."/>
            <person name="Wilamowska K."/>
            <person name="Weinberg Z."/>
            <person name="Ruzzo W.L."/>
            <person name="Wloga D."/>
            <person name="Gaertig J."/>
            <person name="Frankel J."/>
            <person name="Tsao C.-C."/>
            <person name="Gorovsky M.A."/>
            <person name="Keeling P.J."/>
            <person name="Waller R.F."/>
            <person name="Patron N.J."/>
            <person name="Cherry J.M."/>
            <person name="Stover N.A."/>
            <person name="Krieger C.J."/>
            <person name="del Toro C."/>
            <person name="Ryder H.F."/>
            <person name="Williamson S.C."/>
            <person name="Barbeau R.A."/>
            <person name="Hamilton E.P."/>
            <person name="Orias E."/>
        </authorList>
    </citation>
    <scope>NUCLEOTIDE SEQUENCE [LARGE SCALE GENOMIC DNA]</scope>
    <source>
        <strain evidence="4">SB210</strain>
    </source>
</reference>
<feature type="transmembrane region" description="Helical" evidence="2">
    <location>
        <begin position="125"/>
        <end position="144"/>
    </location>
</feature>
<organism evidence="3 4">
    <name type="scientific">Tetrahymena thermophila (strain SB210)</name>
    <dbReference type="NCBI Taxonomy" id="312017"/>
    <lineage>
        <taxon>Eukaryota</taxon>
        <taxon>Sar</taxon>
        <taxon>Alveolata</taxon>
        <taxon>Ciliophora</taxon>
        <taxon>Intramacronucleata</taxon>
        <taxon>Oligohymenophorea</taxon>
        <taxon>Hymenostomatida</taxon>
        <taxon>Tetrahymenina</taxon>
        <taxon>Tetrahymenidae</taxon>
        <taxon>Tetrahymena</taxon>
    </lineage>
</organism>